<evidence type="ECO:0000259" key="1">
    <source>
        <dbReference type="Pfam" id="PF08349"/>
    </source>
</evidence>
<proteinExistence type="predicted"/>
<keyword evidence="3" id="KW-1185">Reference proteome</keyword>
<dbReference type="Proteomes" id="UP000321201">
    <property type="component" value="Unassembled WGS sequence"/>
</dbReference>
<dbReference type="Pfam" id="PF08349">
    <property type="entry name" value="DUF1722"/>
    <property type="match status" value="1"/>
</dbReference>
<dbReference type="EMBL" id="VPFL01000030">
    <property type="protein sequence ID" value="TXF10454.1"/>
    <property type="molecule type" value="Genomic_DNA"/>
</dbReference>
<name>A0A5C7EF07_9PROT</name>
<dbReference type="FunCoup" id="A0A5C7EF07">
    <property type="interactions" value="41"/>
</dbReference>
<organism evidence="2 3">
    <name type="scientific">Pelomicrobium methylotrophicum</name>
    <dbReference type="NCBI Taxonomy" id="2602750"/>
    <lineage>
        <taxon>Bacteria</taxon>
        <taxon>Pseudomonadati</taxon>
        <taxon>Pseudomonadota</taxon>
        <taxon>Hydrogenophilia</taxon>
        <taxon>Hydrogenophilia incertae sedis</taxon>
        <taxon>Pelomicrobium</taxon>
    </lineage>
</organism>
<reference evidence="2 3" key="1">
    <citation type="submission" date="2019-08" db="EMBL/GenBank/DDBJ databases">
        <title>Pelomicrobium methylotrophicum gen. nov., sp. nov. a moderately thermophilic, facultatively anaerobic, lithoautotrophic and methylotrophic bacterium isolated from a terrestrial mud volcano.</title>
        <authorList>
            <person name="Slobodkina G.B."/>
            <person name="Merkel A.Y."/>
            <person name="Slobodkin A.I."/>
        </authorList>
    </citation>
    <scope>NUCLEOTIDE SEQUENCE [LARGE SCALE GENOMIC DNA]</scope>
    <source>
        <strain evidence="2 3">SM250</strain>
    </source>
</reference>
<comment type="caution">
    <text evidence="2">The sequence shown here is derived from an EMBL/GenBank/DDBJ whole genome shotgun (WGS) entry which is preliminary data.</text>
</comment>
<dbReference type="InterPro" id="IPR013560">
    <property type="entry name" value="DUF1722"/>
</dbReference>
<feature type="domain" description="DUF1722" evidence="1">
    <location>
        <begin position="1"/>
        <end position="99"/>
    </location>
</feature>
<sequence>VAEAGRRPMEALAREYAAELMGALKRRATRRAHANVLQHLLGCVSERLDAQDRQELVGLIERYRQGIVPLVAPLTLLEHHLRRHRVPYLERQHYLNPYPEALGLRNVL</sequence>
<protein>
    <submittedName>
        <fullName evidence="2">DUF1722 domain-containing protein</fullName>
    </submittedName>
</protein>
<dbReference type="OrthoDB" id="495783at2"/>
<dbReference type="InParanoid" id="A0A5C7EF07"/>
<feature type="non-terminal residue" evidence="2">
    <location>
        <position position="1"/>
    </location>
</feature>
<evidence type="ECO:0000313" key="2">
    <source>
        <dbReference type="EMBL" id="TXF10454.1"/>
    </source>
</evidence>
<accession>A0A5C7EF07</accession>
<dbReference type="RefSeq" id="WP_147801051.1">
    <property type="nucleotide sequence ID" value="NZ_VPFL01000030.1"/>
</dbReference>
<evidence type="ECO:0000313" key="3">
    <source>
        <dbReference type="Proteomes" id="UP000321201"/>
    </source>
</evidence>
<dbReference type="AlphaFoldDB" id="A0A5C7EF07"/>
<gene>
    <name evidence="2" type="ORF">FR698_15245</name>
</gene>